<dbReference type="Proteomes" id="UP000007241">
    <property type="component" value="Unassembled WGS sequence"/>
</dbReference>
<reference evidence="2 3" key="1">
    <citation type="submission" date="2009-12" db="EMBL/GenBank/DDBJ databases">
        <title>The draft genome of Batrachochytrium dendrobatidis.</title>
        <authorList>
            <consortium name="US DOE Joint Genome Institute (JGI-PGF)"/>
            <person name="Kuo A."/>
            <person name="Salamov A."/>
            <person name="Schmutz J."/>
            <person name="Lucas S."/>
            <person name="Pitluck S."/>
            <person name="Rosenblum E."/>
            <person name="Stajich J."/>
            <person name="Eisen M."/>
            <person name="Grigoriev I.V."/>
        </authorList>
    </citation>
    <scope>NUCLEOTIDE SEQUENCE [LARGE SCALE GENOMIC DNA]</scope>
    <source>
        <strain evidence="3">JAM81 / FGSC 10211</strain>
    </source>
</reference>
<dbReference type="EMBL" id="GL882888">
    <property type="protein sequence ID" value="EGF78619.1"/>
    <property type="molecule type" value="Genomic_DNA"/>
</dbReference>
<protein>
    <submittedName>
        <fullName evidence="2">Expressed protein</fullName>
    </submittedName>
</protein>
<keyword evidence="3" id="KW-1185">Reference proteome</keyword>
<proteinExistence type="predicted"/>
<organism evidence="2 3">
    <name type="scientific">Batrachochytrium dendrobatidis (strain JAM81 / FGSC 10211)</name>
    <name type="common">Frog chytrid fungus</name>
    <dbReference type="NCBI Taxonomy" id="684364"/>
    <lineage>
        <taxon>Eukaryota</taxon>
        <taxon>Fungi</taxon>
        <taxon>Fungi incertae sedis</taxon>
        <taxon>Chytridiomycota</taxon>
        <taxon>Chytridiomycota incertae sedis</taxon>
        <taxon>Chytridiomycetes</taxon>
        <taxon>Rhizophydiales</taxon>
        <taxon>Rhizophydiales incertae sedis</taxon>
        <taxon>Batrachochytrium</taxon>
    </lineage>
</organism>
<dbReference type="HOGENOM" id="CLU_1227318_0_0_1"/>
<dbReference type="InParanoid" id="F4P8H0"/>
<feature type="region of interest" description="Disordered" evidence="1">
    <location>
        <begin position="155"/>
        <end position="226"/>
    </location>
</feature>
<dbReference type="GeneID" id="18241336"/>
<dbReference type="RefSeq" id="XP_006680801.1">
    <property type="nucleotide sequence ID" value="XM_006680738.1"/>
</dbReference>
<name>F4P8H0_BATDJ</name>
<evidence type="ECO:0000313" key="3">
    <source>
        <dbReference type="Proteomes" id="UP000007241"/>
    </source>
</evidence>
<feature type="compositionally biased region" description="Polar residues" evidence="1">
    <location>
        <begin position="155"/>
        <end position="198"/>
    </location>
</feature>
<feature type="region of interest" description="Disordered" evidence="1">
    <location>
        <begin position="130"/>
        <end position="149"/>
    </location>
</feature>
<feature type="compositionally biased region" description="Polar residues" evidence="1">
    <location>
        <begin position="134"/>
        <end position="149"/>
    </location>
</feature>
<accession>F4P8H0</accession>
<dbReference type="OrthoDB" id="2289096at2759"/>
<evidence type="ECO:0000256" key="1">
    <source>
        <dbReference type="SAM" id="MobiDB-lite"/>
    </source>
</evidence>
<feature type="non-terminal residue" evidence="2">
    <location>
        <position position="226"/>
    </location>
</feature>
<evidence type="ECO:0000313" key="2">
    <source>
        <dbReference type="EMBL" id="EGF78619.1"/>
    </source>
</evidence>
<dbReference type="AlphaFoldDB" id="F4P8H0"/>
<gene>
    <name evidence="2" type="ORF">BATDEDRAFT_37224</name>
</gene>
<sequence>MEDEFDWMDQELMDNTEFNASSTFETLRIDLHAIVSKVPRRPNLVVSFDDVANEIQYDDAESDSSPEMDQTDTATTADETHPMLFILGGGDNSAKNNPLNPVYNTIPITLPAFSSSPLFSDYSPLPIDDAIPSPLQNSKASGTDHNSNSIKMHSAFVSSRTSPELHQPFSETASSSNNAEPPHLQSISTNTLNVQGNSMALHRSHSSEMISGLPQRTVSVKSPQRG</sequence>
<feature type="compositionally biased region" description="Polar residues" evidence="1">
    <location>
        <begin position="214"/>
        <end position="226"/>
    </location>
</feature>